<dbReference type="GO" id="GO:0032580">
    <property type="term" value="C:Golgi cisterna membrane"/>
    <property type="evidence" value="ECO:0007669"/>
    <property type="project" value="UniProtKB-SubCell"/>
</dbReference>
<evidence type="ECO:0000313" key="3">
    <source>
        <dbReference type="Proteomes" id="UP000024635"/>
    </source>
</evidence>
<dbReference type="PANTHER" id="PTHR11927">
    <property type="entry name" value="GALACTOSIDE 2-L-FUCOSYLTRANSFERASE"/>
    <property type="match status" value="1"/>
</dbReference>
<dbReference type="GO" id="GO:0005975">
    <property type="term" value="P:carbohydrate metabolic process"/>
    <property type="evidence" value="ECO:0007669"/>
    <property type="project" value="InterPro"/>
</dbReference>
<dbReference type="OrthoDB" id="3226at2759"/>
<dbReference type="EMBL" id="JARK01001371">
    <property type="protein sequence ID" value="EYC15901.1"/>
    <property type="molecule type" value="Genomic_DNA"/>
</dbReference>
<keyword evidence="1" id="KW-0333">Golgi apparatus</keyword>
<dbReference type="Proteomes" id="UP000024635">
    <property type="component" value="Unassembled WGS sequence"/>
</dbReference>
<dbReference type="STRING" id="53326.A0A016ULW6"/>
<dbReference type="Gene3D" id="3.40.50.11350">
    <property type="match status" value="1"/>
</dbReference>
<sequence length="404" mass="45506">MAPFLTNRNPFHWSLATNAETTSYQMSPRRLCSNPDFLHDPPDQAHHDILGKCNHASCSNKCAQSDQGGDVTLDQPWQIPQPKVIYDISYFDNSQQNYLVSNFSYSKGLGNLMFQYASLKAIANSRNASLVVPLSNTLRRAFDLNATFVSDKVAEQLLKKTANATFETNACCSFVKIPAPTGERISAVLGYMQNPLYFTPDSEPLVRKEFTFLEAVQKQALNFMNSLSARRALQRARPLWITGKPGDEAFEMEPDALSDDLFYVGVHVRRGIDIEMNERNRKHGHVAAPADYYKRAMALAKGDRENVVFVVCSDNIAWAKKNLPSYEKGTVFHCPGKYREVDMAILAQCDALVLSTGTFSWWTGFLNQKASKIVYYADWPRPGSDLMKMVNKTEFFPSSWTPLS</sequence>
<dbReference type="UniPathway" id="UPA00378"/>
<comment type="pathway">
    <text evidence="1">Protein modification; protein glycosylation.</text>
</comment>
<reference evidence="3" key="1">
    <citation type="journal article" date="2015" name="Nat. Genet.">
        <title>The genome and transcriptome of the zoonotic hookworm Ancylostoma ceylanicum identify infection-specific gene families.</title>
        <authorList>
            <person name="Schwarz E.M."/>
            <person name="Hu Y."/>
            <person name="Antoshechkin I."/>
            <person name="Miller M.M."/>
            <person name="Sternberg P.W."/>
            <person name="Aroian R.V."/>
        </authorList>
    </citation>
    <scope>NUCLEOTIDE SEQUENCE</scope>
    <source>
        <strain evidence="3">HY135</strain>
    </source>
</reference>
<evidence type="ECO:0000313" key="2">
    <source>
        <dbReference type="EMBL" id="EYC15901.1"/>
    </source>
</evidence>
<dbReference type="EC" id="2.4.1.-" evidence="1"/>
<keyword evidence="1" id="KW-0812">Transmembrane</keyword>
<comment type="caution">
    <text evidence="2">The sequence shown here is derived from an EMBL/GenBank/DDBJ whole genome shotgun (WGS) entry which is preliminary data.</text>
</comment>
<keyword evidence="1" id="KW-0735">Signal-anchor</keyword>
<comment type="subcellular location">
    <subcellularLocation>
        <location evidence="1">Golgi apparatus</location>
        <location evidence="1">Golgi stack membrane</location>
        <topology evidence="1">Single-pass type II membrane protein</topology>
    </subcellularLocation>
</comment>
<keyword evidence="1" id="KW-0808">Transferase</keyword>
<keyword evidence="3" id="KW-1185">Reference proteome</keyword>
<evidence type="ECO:0000256" key="1">
    <source>
        <dbReference type="RuleBase" id="RU363129"/>
    </source>
</evidence>
<dbReference type="InterPro" id="IPR002516">
    <property type="entry name" value="Glyco_trans_11"/>
</dbReference>
<protein>
    <recommendedName>
        <fullName evidence="1">L-Fucosyltransferase</fullName>
        <ecNumber evidence="1">2.4.1.-</ecNumber>
    </recommendedName>
</protein>
<dbReference type="AlphaFoldDB" id="A0A016ULW6"/>
<keyword evidence="1" id="KW-0325">Glycoprotein</keyword>
<proteinExistence type="inferred from homology"/>
<name>A0A016ULW6_9BILA</name>
<accession>A0A016ULW6</accession>
<dbReference type="Pfam" id="PF01531">
    <property type="entry name" value="Glyco_transf_11"/>
    <property type="match status" value="1"/>
</dbReference>
<dbReference type="GO" id="GO:0008107">
    <property type="term" value="F:galactoside 2-alpha-L-fucosyltransferase activity"/>
    <property type="evidence" value="ECO:0007669"/>
    <property type="project" value="InterPro"/>
</dbReference>
<dbReference type="CDD" id="cd11301">
    <property type="entry name" value="Fut1_Fut2_like"/>
    <property type="match status" value="1"/>
</dbReference>
<comment type="similarity">
    <text evidence="1">Belongs to the glycosyltransferase 11 family.</text>
</comment>
<keyword evidence="1" id="KW-0328">Glycosyltransferase</keyword>
<gene>
    <name evidence="2" type="primary">Acey_s0035.g3036</name>
    <name evidence="2" type="synonym">Acey-B0205.4</name>
    <name evidence="2" type="ORF">Y032_0035g3036</name>
</gene>
<dbReference type="PANTHER" id="PTHR11927:SF9">
    <property type="entry name" value="L-FUCOSYLTRANSFERASE"/>
    <property type="match status" value="1"/>
</dbReference>
<organism evidence="2 3">
    <name type="scientific">Ancylostoma ceylanicum</name>
    <dbReference type="NCBI Taxonomy" id="53326"/>
    <lineage>
        <taxon>Eukaryota</taxon>
        <taxon>Metazoa</taxon>
        <taxon>Ecdysozoa</taxon>
        <taxon>Nematoda</taxon>
        <taxon>Chromadorea</taxon>
        <taxon>Rhabditida</taxon>
        <taxon>Rhabditina</taxon>
        <taxon>Rhabditomorpha</taxon>
        <taxon>Strongyloidea</taxon>
        <taxon>Ancylostomatidae</taxon>
        <taxon>Ancylostomatinae</taxon>
        <taxon>Ancylostoma</taxon>
    </lineage>
</organism>